<dbReference type="Proteomes" id="UP000597444">
    <property type="component" value="Unassembled WGS sequence"/>
</dbReference>
<accession>A0A8J3IR06</accession>
<evidence type="ECO:0000313" key="2">
    <source>
        <dbReference type="EMBL" id="GHP00380.1"/>
    </source>
</evidence>
<evidence type="ECO:0000313" key="3">
    <source>
        <dbReference type="Proteomes" id="UP000597444"/>
    </source>
</evidence>
<feature type="region of interest" description="Disordered" evidence="1">
    <location>
        <begin position="1"/>
        <end position="24"/>
    </location>
</feature>
<keyword evidence="3" id="KW-1185">Reference proteome</keyword>
<evidence type="ECO:0000256" key="1">
    <source>
        <dbReference type="SAM" id="MobiDB-lite"/>
    </source>
</evidence>
<comment type="caution">
    <text evidence="2">The sequence shown here is derived from an EMBL/GenBank/DDBJ whole genome shotgun (WGS) entry which is preliminary data.</text>
</comment>
<sequence>MQPDSTFLTQATTAGEQRGLDDQRRGIILSPPQLLQLAQDFAGLALVQERLTHPHQAAKPCGSACRGLRCWLCDGSASQANASRFQERLLTPSSLPRHTPSHSTHSPLLTHAPPAPTYQYIIQERHIRVGQQHVLSYTLFRPGDSG</sequence>
<protein>
    <submittedName>
        <fullName evidence="2">Uncharacterized protein</fullName>
    </submittedName>
</protein>
<dbReference type="EMBL" id="BNJK01000002">
    <property type="protein sequence ID" value="GHP00380.1"/>
    <property type="molecule type" value="Genomic_DNA"/>
</dbReference>
<name>A0A8J3IR06_9CHLR</name>
<proteinExistence type="predicted"/>
<organism evidence="2 3">
    <name type="scientific">Reticulibacter mediterranei</name>
    <dbReference type="NCBI Taxonomy" id="2778369"/>
    <lineage>
        <taxon>Bacteria</taxon>
        <taxon>Bacillati</taxon>
        <taxon>Chloroflexota</taxon>
        <taxon>Ktedonobacteria</taxon>
        <taxon>Ktedonobacterales</taxon>
        <taxon>Reticulibacteraceae</taxon>
        <taxon>Reticulibacter</taxon>
    </lineage>
</organism>
<reference evidence="2" key="1">
    <citation type="submission" date="2020-10" db="EMBL/GenBank/DDBJ databases">
        <title>Taxonomic study of unclassified bacteria belonging to the class Ktedonobacteria.</title>
        <authorList>
            <person name="Yabe S."/>
            <person name="Wang C.M."/>
            <person name="Zheng Y."/>
            <person name="Sakai Y."/>
            <person name="Cavaletti L."/>
            <person name="Monciardini P."/>
            <person name="Donadio S."/>
        </authorList>
    </citation>
    <scope>NUCLEOTIDE SEQUENCE</scope>
    <source>
        <strain evidence="2">ID150040</strain>
    </source>
</reference>
<dbReference type="RefSeq" id="WP_220210899.1">
    <property type="nucleotide sequence ID" value="NZ_BNJK01000002.1"/>
</dbReference>
<gene>
    <name evidence="2" type="ORF">KSF_104270</name>
</gene>
<dbReference type="AlphaFoldDB" id="A0A8J3IR06"/>
<feature type="compositionally biased region" description="Polar residues" evidence="1">
    <location>
        <begin position="1"/>
        <end position="15"/>
    </location>
</feature>